<name>A0A917GBT1_9FLAO</name>
<accession>A0A917GBT1</accession>
<comment type="caution">
    <text evidence="1">The sequence shown here is derived from an EMBL/GenBank/DDBJ whole genome shotgun (WGS) entry which is preliminary data.</text>
</comment>
<dbReference type="RefSeq" id="WP_188461518.1">
    <property type="nucleotide sequence ID" value="NZ_BMFQ01000001.1"/>
</dbReference>
<protein>
    <submittedName>
        <fullName evidence="1">Uncharacterized protein</fullName>
    </submittedName>
</protein>
<organism evidence="1 2">
    <name type="scientific">Bizionia arctica</name>
    <dbReference type="NCBI Taxonomy" id="1495645"/>
    <lineage>
        <taxon>Bacteria</taxon>
        <taxon>Pseudomonadati</taxon>
        <taxon>Bacteroidota</taxon>
        <taxon>Flavobacteriia</taxon>
        <taxon>Flavobacteriales</taxon>
        <taxon>Flavobacteriaceae</taxon>
        <taxon>Bizionia</taxon>
    </lineage>
</organism>
<dbReference type="EMBL" id="BMFQ01000001">
    <property type="protein sequence ID" value="GGG36217.1"/>
    <property type="molecule type" value="Genomic_DNA"/>
</dbReference>
<evidence type="ECO:0000313" key="1">
    <source>
        <dbReference type="EMBL" id="GGG36217.1"/>
    </source>
</evidence>
<keyword evidence="2" id="KW-1185">Reference proteome</keyword>
<sequence>MILNYVNPIADALRLFDNNRYAIDYYKDYAWDGLRSDYNYTGTLTQSESIYYSELRQITNENIEVCNE</sequence>
<evidence type="ECO:0000313" key="2">
    <source>
        <dbReference type="Proteomes" id="UP000625976"/>
    </source>
</evidence>
<dbReference type="Proteomes" id="UP000625976">
    <property type="component" value="Unassembled WGS sequence"/>
</dbReference>
<gene>
    <name evidence="1" type="ORF">GCM10010976_04900</name>
</gene>
<reference evidence="1" key="2">
    <citation type="submission" date="2020-09" db="EMBL/GenBank/DDBJ databases">
        <authorList>
            <person name="Sun Q."/>
            <person name="Zhou Y."/>
        </authorList>
    </citation>
    <scope>NUCLEOTIDE SEQUENCE</scope>
    <source>
        <strain evidence="1">CGMCC 1.12751</strain>
    </source>
</reference>
<dbReference type="AlphaFoldDB" id="A0A917GBT1"/>
<reference evidence="1" key="1">
    <citation type="journal article" date="2014" name="Int. J. Syst. Evol. Microbiol.">
        <title>Complete genome sequence of Corynebacterium casei LMG S-19264T (=DSM 44701T), isolated from a smear-ripened cheese.</title>
        <authorList>
            <consortium name="US DOE Joint Genome Institute (JGI-PGF)"/>
            <person name="Walter F."/>
            <person name="Albersmeier A."/>
            <person name="Kalinowski J."/>
            <person name="Ruckert C."/>
        </authorList>
    </citation>
    <scope>NUCLEOTIDE SEQUENCE</scope>
    <source>
        <strain evidence="1">CGMCC 1.12751</strain>
    </source>
</reference>
<proteinExistence type="predicted"/>